<protein>
    <submittedName>
        <fullName evidence="8">ATP-dependent RNA helicase HrpA</fullName>
        <ecNumber evidence="8">3.6.4.13</ecNumber>
    </submittedName>
</protein>
<dbReference type="InterPro" id="IPR048333">
    <property type="entry name" value="HA2_WH"/>
</dbReference>
<name>A0A558HU31_9GAMM</name>
<dbReference type="InterPro" id="IPR001650">
    <property type="entry name" value="Helicase_C-like"/>
</dbReference>
<comment type="caution">
    <text evidence="8">The sequence shown here is derived from an EMBL/GenBank/DDBJ whole genome shotgun (WGS) entry which is preliminary data.</text>
</comment>
<evidence type="ECO:0000313" key="9">
    <source>
        <dbReference type="Proteomes" id="UP000319941"/>
    </source>
</evidence>
<keyword evidence="4" id="KW-0067">ATP-binding</keyword>
<dbReference type="Pfam" id="PF07717">
    <property type="entry name" value="OB_NTP_bind"/>
    <property type="match status" value="1"/>
</dbReference>
<keyword evidence="3 8" id="KW-0347">Helicase</keyword>
<dbReference type="SUPFAM" id="SSF52540">
    <property type="entry name" value="P-loop containing nucleoside triphosphate hydrolases"/>
    <property type="match status" value="1"/>
</dbReference>
<evidence type="ECO:0000259" key="7">
    <source>
        <dbReference type="PROSITE" id="PS51194"/>
    </source>
</evidence>
<feature type="compositionally biased region" description="Basic residues" evidence="5">
    <location>
        <begin position="1113"/>
        <end position="1122"/>
    </location>
</feature>
<feature type="compositionally biased region" description="Polar residues" evidence="5">
    <location>
        <begin position="1075"/>
        <end position="1084"/>
    </location>
</feature>
<dbReference type="InterPro" id="IPR014001">
    <property type="entry name" value="Helicase_ATP-bd"/>
</dbReference>
<dbReference type="PROSITE" id="PS51194">
    <property type="entry name" value="HELICASE_CTER"/>
    <property type="match status" value="1"/>
</dbReference>
<keyword evidence="1" id="KW-0547">Nucleotide-binding</keyword>
<feature type="domain" description="Helicase ATP-binding" evidence="6">
    <location>
        <begin position="99"/>
        <end position="253"/>
    </location>
</feature>
<evidence type="ECO:0000256" key="1">
    <source>
        <dbReference type="ARBA" id="ARBA00022741"/>
    </source>
</evidence>
<accession>A0A558HU31</accession>
<dbReference type="SMART" id="SM00382">
    <property type="entry name" value="AAA"/>
    <property type="match status" value="1"/>
</dbReference>
<dbReference type="CDD" id="cd18791">
    <property type="entry name" value="SF2_C_RHA"/>
    <property type="match status" value="1"/>
</dbReference>
<evidence type="ECO:0000256" key="3">
    <source>
        <dbReference type="ARBA" id="ARBA00022806"/>
    </source>
</evidence>
<dbReference type="InterPro" id="IPR010222">
    <property type="entry name" value="RNA_helicase_HrpA"/>
</dbReference>
<dbReference type="OrthoDB" id="9805617at2"/>
<gene>
    <name evidence="8" type="primary">hrpA</name>
    <name evidence="8" type="ORF">FQP86_02815</name>
</gene>
<reference evidence="8 9" key="1">
    <citation type="submission" date="2019-07" db="EMBL/GenBank/DDBJ databases">
        <title>Diversity of Bacteria from Kongsfjorden, Arctic.</title>
        <authorList>
            <person name="Yu Y."/>
        </authorList>
    </citation>
    <scope>NUCLEOTIDE SEQUENCE [LARGE SCALE GENOMIC DNA]</scope>
    <source>
        <strain evidence="8 9">SM1923</strain>
    </source>
</reference>
<dbReference type="Pfam" id="PF11898">
    <property type="entry name" value="DUF3418"/>
    <property type="match status" value="1"/>
</dbReference>
<dbReference type="GO" id="GO:0016787">
    <property type="term" value="F:hydrolase activity"/>
    <property type="evidence" value="ECO:0007669"/>
    <property type="project" value="UniProtKB-KW"/>
</dbReference>
<keyword evidence="2 8" id="KW-0378">Hydrolase</keyword>
<dbReference type="STRING" id="553385.GCA_000591415_02425"/>
<feature type="region of interest" description="Disordered" evidence="5">
    <location>
        <begin position="1055"/>
        <end position="1084"/>
    </location>
</feature>
<feature type="compositionally biased region" description="Polar residues" evidence="5">
    <location>
        <begin position="1123"/>
        <end position="1142"/>
    </location>
</feature>
<proteinExistence type="predicted"/>
<dbReference type="GO" id="GO:0003723">
    <property type="term" value="F:RNA binding"/>
    <property type="evidence" value="ECO:0007669"/>
    <property type="project" value="TreeGrafter"/>
</dbReference>
<organism evidence="8 9">
    <name type="scientific">Cobetia crustatorum</name>
    <dbReference type="NCBI Taxonomy" id="553385"/>
    <lineage>
        <taxon>Bacteria</taxon>
        <taxon>Pseudomonadati</taxon>
        <taxon>Pseudomonadota</taxon>
        <taxon>Gammaproteobacteria</taxon>
        <taxon>Oceanospirillales</taxon>
        <taxon>Halomonadaceae</taxon>
        <taxon>Cobetia</taxon>
    </lineage>
</organism>
<dbReference type="SMART" id="SM00847">
    <property type="entry name" value="HA2"/>
    <property type="match status" value="1"/>
</dbReference>
<keyword evidence="9" id="KW-1185">Reference proteome</keyword>
<dbReference type="RefSeq" id="WP_144726527.1">
    <property type="nucleotide sequence ID" value="NZ_CAWOWR010000076.1"/>
</dbReference>
<dbReference type="NCBIfam" id="TIGR01967">
    <property type="entry name" value="DEAH_box_HrpA"/>
    <property type="match status" value="1"/>
</dbReference>
<evidence type="ECO:0000256" key="5">
    <source>
        <dbReference type="SAM" id="MobiDB-lite"/>
    </source>
</evidence>
<dbReference type="Pfam" id="PF00270">
    <property type="entry name" value="DEAD"/>
    <property type="match status" value="1"/>
</dbReference>
<evidence type="ECO:0000313" key="8">
    <source>
        <dbReference type="EMBL" id="TVU72633.1"/>
    </source>
</evidence>
<dbReference type="SMART" id="SM00490">
    <property type="entry name" value="HELICc"/>
    <property type="match status" value="1"/>
</dbReference>
<dbReference type="Pfam" id="PF21010">
    <property type="entry name" value="HA2_C"/>
    <property type="match status" value="1"/>
</dbReference>
<dbReference type="InterPro" id="IPR024590">
    <property type="entry name" value="HrpA_C"/>
</dbReference>
<dbReference type="EC" id="3.6.4.13" evidence="8"/>
<dbReference type="InterPro" id="IPR011545">
    <property type="entry name" value="DEAD/DEAH_box_helicase_dom"/>
</dbReference>
<dbReference type="InterPro" id="IPR011709">
    <property type="entry name" value="DEAD-box_helicase_OB_fold"/>
</dbReference>
<dbReference type="InterPro" id="IPR007502">
    <property type="entry name" value="Helicase-assoc_dom"/>
</dbReference>
<dbReference type="Proteomes" id="UP000319941">
    <property type="component" value="Unassembled WGS sequence"/>
</dbReference>
<feature type="domain" description="Helicase C-terminal" evidence="7">
    <location>
        <begin position="298"/>
        <end position="470"/>
    </location>
</feature>
<evidence type="ECO:0000256" key="4">
    <source>
        <dbReference type="ARBA" id="ARBA00022840"/>
    </source>
</evidence>
<dbReference type="PROSITE" id="PS51192">
    <property type="entry name" value="HELICASE_ATP_BIND_1"/>
    <property type="match status" value="1"/>
</dbReference>
<dbReference type="SMART" id="SM00487">
    <property type="entry name" value="DEXDc"/>
    <property type="match status" value="1"/>
</dbReference>
<evidence type="ECO:0000256" key="2">
    <source>
        <dbReference type="ARBA" id="ARBA00022801"/>
    </source>
</evidence>
<dbReference type="Pfam" id="PF04408">
    <property type="entry name" value="WHD_HA2"/>
    <property type="match status" value="1"/>
</dbReference>
<sequence>MSDTATAPSEHARLEALAARLERALIRDQRELGKRLAGLRRRLKESKPVDRAINDVETRLEASIAQRAARETALSRWQTPAALNYPPTLPVVERREDILAALREHQIVVVAGETGSGKTTQLPKLCLEMGLGRNGLIGHTQPRRLAARSVAARLAEELETTLGETIGYQVRFNDTTGPETLVKLMTDGILLAETQHDPDLSRYEAIIIDEAHERSLNIDFLLGYLKRLTARRPDLKVIITSATIDVERFSQHFAAPDGTPAPIVSVTGRNYPVDTYYLPLVRDAEGEEDLSLQEGILRAVEDLSAIENEKGWLQGPRDVLIFLPGEREIRATADTLRRAQLRDTEVLPLYARLSNEEQNRVFQPHRGRRIVLATNVAETSLTVPGIRYVIDPGLVRISRYSYRSKIQRLPVEPVSQASANQRKGRCGRIAEGLCIRLYSEEDFLARPEYTEPEIQRTNLAAVILSMLSLKLGDIEKFPFVDAPDSRFVSDGFRLLRELGAVDEHNRLTRDGRTLARLPIDPRLSRMVLEGASRGCLREVLIIVSALSIQDPRERPAEKRQAADQAHHEWDDDSSDFISWLNLWDGFEIARDALGANPLRRWCKARFLNYLRLREWHDTYRQLKQVTRDLGLELTSSQHPREEEVQAEVVAKVLAGHGQGRRPSVAIDSESLHRALLTGLLSNLGLKQENREYLGARNRRFFVHPGSGVSKKAPKWLMAAEMVETTKLYARQAAAIKPEWVEPLAEHLVKRSYSEPHWEMKRAQVVASEQVTLFGLPIVTARKVHYGPLAPEESRELFIRRALVEGEFQTRAPFFSHNRALMEEVGELEARARKRDILVDEETLFSFYAERIPAGIYNGRSFDKWRKDAEQDNPNVLHLNLDDLMARDAGEVTAARYPEQLNHNSVAYPLSYHFSPGAIDDGVTMIVPAAMLSQLPRYRIEWLVPGLLRDKAIALMKSLPKQYRKQVVPIPNWVDAALEALTPDDVPLTSALGEFMRVKTGLRLPEDAWQPAALEPHLFMNLRIVDQDGKVLGEGRDLEALEARFKDSAAAAARAMANRSRDATSEVLEDLPETPMATSHSTTQAGIRVEAYPALVVRAMQEESDGPGAGMSAKQRKLARKTGKNSAPSSHATVPSSSQQQGEPSLAVELFDHPDKALAAHRDGITRLAMARLPDQVRYLDKDMKALERCALLFAKVGTRRQLADDFIYSVFEQVMAVEPLPRSRGELQARLDDRRAELVPHAEALIKPLEAALKQHLELSKRLKGKIDFSMALVVADLKVQQTRLIHPGFIREAGAWLHQLPRYVEAMLIRLDKAPRERMRDQRDMEEVKGFESRLDTRLNKAREQGLPDAELEDFGWWLQELRVSLFAQQLGTLETVSTKRLDKRWQELMARR</sequence>
<dbReference type="InterPro" id="IPR027417">
    <property type="entry name" value="P-loop_NTPase"/>
</dbReference>
<dbReference type="GO" id="GO:0003724">
    <property type="term" value="F:RNA helicase activity"/>
    <property type="evidence" value="ECO:0007669"/>
    <property type="project" value="UniProtKB-EC"/>
</dbReference>
<dbReference type="FunFam" id="1.20.120.1080:FF:000005">
    <property type="entry name" value="ATP-dependent helicase HrpA"/>
    <property type="match status" value="1"/>
</dbReference>
<dbReference type="PANTHER" id="PTHR18934">
    <property type="entry name" value="ATP-DEPENDENT RNA HELICASE"/>
    <property type="match status" value="1"/>
</dbReference>
<dbReference type="EMBL" id="VNFH01000002">
    <property type="protein sequence ID" value="TVU72633.1"/>
    <property type="molecule type" value="Genomic_DNA"/>
</dbReference>
<dbReference type="GO" id="GO:0005524">
    <property type="term" value="F:ATP binding"/>
    <property type="evidence" value="ECO:0007669"/>
    <property type="project" value="UniProtKB-KW"/>
</dbReference>
<dbReference type="Gene3D" id="1.20.120.1080">
    <property type="match status" value="1"/>
</dbReference>
<evidence type="ECO:0000259" key="6">
    <source>
        <dbReference type="PROSITE" id="PS51192"/>
    </source>
</evidence>
<dbReference type="InterPro" id="IPR003593">
    <property type="entry name" value="AAA+_ATPase"/>
</dbReference>
<feature type="region of interest" description="Disordered" evidence="5">
    <location>
        <begin position="1101"/>
        <end position="1143"/>
    </location>
</feature>
<dbReference type="Gene3D" id="3.40.50.300">
    <property type="entry name" value="P-loop containing nucleotide triphosphate hydrolases"/>
    <property type="match status" value="2"/>
</dbReference>
<dbReference type="PANTHER" id="PTHR18934:SF99">
    <property type="entry name" value="ATP-DEPENDENT RNA HELICASE DHX37-RELATED"/>
    <property type="match status" value="1"/>
</dbReference>
<dbReference type="Pfam" id="PF00271">
    <property type="entry name" value="Helicase_C"/>
    <property type="match status" value="1"/>
</dbReference>